<dbReference type="InterPro" id="IPR016856">
    <property type="entry name" value="QueF_type1"/>
</dbReference>
<dbReference type="GO" id="GO:0005737">
    <property type="term" value="C:cytoplasm"/>
    <property type="evidence" value="ECO:0007669"/>
    <property type="project" value="UniProtKB-SubCell"/>
</dbReference>
<keyword evidence="1 5" id="KW-0963">Cytoplasm</keyword>
<dbReference type="PANTHER" id="PTHR34354">
    <property type="entry name" value="NADPH-DEPENDENT 7-CYANO-7-DEAZAGUANINE REDUCTASE"/>
    <property type="match status" value="1"/>
</dbReference>
<comment type="pathway">
    <text evidence="5">tRNA modification; tRNA-queuosine biosynthesis.</text>
</comment>
<evidence type="ECO:0000256" key="1">
    <source>
        <dbReference type="ARBA" id="ARBA00022490"/>
    </source>
</evidence>
<dbReference type="SUPFAM" id="SSF55620">
    <property type="entry name" value="Tetrahydrobiopterin biosynthesis enzymes-like"/>
    <property type="match status" value="1"/>
</dbReference>
<keyword evidence="2 5" id="KW-0671">Queuosine biosynthesis</keyword>
<dbReference type="AlphaFoldDB" id="A0A212JUA9"/>
<dbReference type="InterPro" id="IPR029500">
    <property type="entry name" value="QueF"/>
</dbReference>
<accession>A0A212JUA9</accession>
<feature type="region of interest" description="Disordered" evidence="6">
    <location>
        <begin position="1"/>
        <end position="38"/>
    </location>
</feature>
<comment type="catalytic activity">
    <reaction evidence="5">
        <text>7-aminomethyl-7-carbaguanine + 2 NADP(+) = 7-cyano-7-carbaguanine + 2 NADPH + 3 H(+)</text>
        <dbReference type="Rhea" id="RHEA:13409"/>
        <dbReference type="ChEBI" id="CHEBI:15378"/>
        <dbReference type="ChEBI" id="CHEBI:45075"/>
        <dbReference type="ChEBI" id="CHEBI:57783"/>
        <dbReference type="ChEBI" id="CHEBI:58349"/>
        <dbReference type="ChEBI" id="CHEBI:58703"/>
        <dbReference type="EC" id="1.7.1.13"/>
    </reaction>
</comment>
<feature type="binding site" evidence="5">
    <location>
        <begin position="96"/>
        <end position="98"/>
    </location>
    <ligand>
        <name>substrate</name>
    </ligand>
</feature>
<dbReference type="GO" id="GO:0008616">
    <property type="term" value="P:tRNA queuosine(34) biosynthetic process"/>
    <property type="evidence" value="ECO:0007669"/>
    <property type="project" value="UniProtKB-UniRule"/>
</dbReference>
<dbReference type="NCBIfam" id="TIGR03139">
    <property type="entry name" value="QueF-II"/>
    <property type="match status" value="1"/>
</dbReference>
<dbReference type="EMBL" id="FLUQ01000002">
    <property type="protein sequence ID" value="SBW03029.1"/>
    <property type="molecule type" value="Genomic_DNA"/>
</dbReference>
<dbReference type="GO" id="GO:0033739">
    <property type="term" value="F:preQ1 synthase activity"/>
    <property type="evidence" value="ECO:0007669"/>
    <property type="project" value="UniProtKB-UniRule"/>
</dbReference>
<sequence>MAATPKKKQKPVSPAKTAARSGAGKETAGLTKLGAPTSYRFDNPGPDLLEAFPNRYPDRDYVITFEHPEFTSLCPMTGQPDFATITVQYAPGTKCVESKSFKLYMCAFRNHGSFMESVTNKIADDLIAVLSPRRMTVIGQFNVRGGTDITVRVEHMDPALDKAAVQALRELW</sequence>
<feature type="compositionally biased region" description="Basic residues" evidence="6">
    <location>
        <begin position="1"/>
        <end position="10"/>
    </location>
</feature>
<feature type="active site" description="Proton donor" evidence="5">
    <location>
        <position position="81"/>
    </location>
</feature>
<dbReference type="Gene3D" id="3.30.1130.10">
    <property type="match status" value="1"/>
</dbReference>
<reference evidence="7" key="1">
    <citation type="submission" date="2016-04" db="EMBL/GenBank/DDBJ databases">
        <authorList>
            <person name="Evans L.H."/>
            <person name="Alamgir A."/>
            <person name="Owens N."/>
            <person name="Weber N.D."/>
            <person name="Virtaneva K."/>
            <person name="Barbian K."/>
            <person name="Babar A."/>
            <person name="Rosenke K."/>
        </authorList>
    </citation>
    <scope>NUCLEOTIDE SEQUENCE</scope>
    <source>
        <strain evidence="7">86</strain>
    </source>
</reference>
<dbReference type="Pfam" id="PF14489">
    <property type="entry name" value="QueF"/>
    <property type="match status" value="1"/>
</dbReference>
<keyword evidence="4 5" id="KW-0560">Oxidoreductase</keyword>
<dbReference type="HAMAP" id="MF_00818">
    <property type="entry name" value="QueF_type1"/>
    <property type="match status" value="1"/>
</dbReference>
<comment type="function">
    <text evidence="5">Catalyzes the NADPH-dependent reduction of 7-cyano-7-deazaguanine (preQ0) to 7-aminomethyl-7-deazaguanine (preQ1).</text>
</comment>
<keyword evidence="3 5" id="KW-0521">NADP</keyword>
<protein>
    <recommendedName>
        <fullName evidence="5">NADPH-dependent 7-cyano-7-deazaguanine reductase</fullName>
        <ecNumber evidence="5">1.7.1.13</ecNumber>
    </recommendedName>
    <alternativeName>
        <fullName evidence="5">7-cyano-7-carbaguanine reductase</fullName>
    </alternativeName>
    <alternativeName>
        <fullName evidence="5">NADPH-dependent nitrile oxidoreductase</fullName>
    </alternativeName>
    <alternativeName>
        <fullName evidence="5">PreQ(0) reductase</fullName>
    </alternativeName>
</protein>
<evidence type="ECO:0000256" key="6">
    <source>
        <dbReference type="SAM" id="MobiDB-lite"/>
    </source>
</evidence>
<evidence type="ECO:0000256" key="3">
    <source>
        <dbReference type="ARBA" id="ARBA00022857"/>
    </source>
</evidence>
<gene>
    <name evidence="5 7" type="primary">queF</name>
    <name evidence="7" type="ORF">KL86DPRO_20074</name>
</gene>
<dbReference type="InterPro" id="IPR043133">
    <property type="entry name" value="GTP-CH-I_C/QueF"/>
</dbReference>
<feature type="active site" description="Thioimide intermediate" evidence="5">
    <location>
        <position position="74"/>
    </location>
</feature>
<organism evidence="7">
    <name type="scientific">uncultured delta proteobacterium</name>
    <dbReference type="NCBI Taxonomy" id="34034"/>
    <lineage>
        <taxon>Bacteria</taxon>
        <taxon>Deltaproteobacteria</taxon>
        <taxon>environmental samples</taxon>
    </lineage>
</organism>
<name>A0A212JUA9_9DELT</name>
<comment type="subcellular location">
    <subcellularLocation>
        <location evidence="5">Cytoplasm</location>
    </subcellularLocation>
</comment>
<comment type="similarity">
    <text evidence="5">Belongs to the GTP cyclohydrolase I family. QueF type 1 subfamily.</text>
</comment>
<evidence type="ECO:0000256" key="4">
    <source>
        <dbReference type="ARBA" id="ARBA00023002"/>
    </source>
</evidence>
<dbReference type="EC" id="1.7.1.13" evidence="5"/>
<evidence type="ECO:0000256" key="5">
    <source>
        <dbReference type="HAMAP-Rule" id="MF_00818"/>
    </source>
</evidence>
<dbReference type="UniPathway" id="UPA00392"/>
<dbReference type="InterPro" id="IPR050084">
    <property type="entry name" value="NADPH_dep_7-cyano-7-deazaG_red"/>
</dbReference>
<proteinExistence type="inferred from homology"/>
<feature type="binding site" evidence="5">
    <location>
        <begin position="115"/>
        <end position="116"/>
    </location>
    <ligand>
        <name>substrate</name>
    </ligand>
</feature>
<dbReference type="PANTHER" id="PTHR34354:SF1">
    <property type="entry name" value="NADPH-DEPENDENT 7-CYANO-7-DEAZAGUANINE REDUCTASE"/>
    <property type="match status" value="1"/>
</dbReference>
<evidence type="ECO:0000313" key="7">
    <source>
        <dbReference type="EMBL" id="SBW03029.1"/>
    </source>
</evidence>
<evidence type="ECO:0000256" key="2">
    <source>
        <dbReference type="ARBA" id="ARBA00022785"/>
    </source>
</evidence>